<keyword evidence="4" id="KW-0946">Virion</keyword>
<keyword evidence="5" id="KW-1043">Host membrane</keyword>
<evidence type="ECO:0000256" key="3">
    <source>
        <dbReference type="ARBA" id="ARBA00022812"/>
    </source>
</evidence>
<evidence type="ECO:0000256" key="10">
    <source>
        <dbReference type="ARBA" id="ARBA00034089"/>
    </source>
</evidence>
<evidence type="ECO:0000256" key="1">
    <source>
        <dbReference type="ARBA" id="ARBA00022692"/>
    </source>
</evidence>
<evidence type="ECO:0000256" key="8">
    <source>
        <dbReference type="ARBA" id="ARBA00023136"/>
    </source>
</evidence>
<evidence type="ECO:0000256" key="4">
    <source>
        <dbReference type="ARBA" id="ARBA00022844"/>
    </source>
</evidence>
<evidence type="ECO:0000256" key="6">
    <source>
        <dbReference type="ARBA" id="ARBA00022879"/>
    </source>
</evidence>
<evidence type="ECO:0000313" key="13">
    <source>
        <dbReference type="EMBL" id="UNP64469.1"/>
    </source>
</evidence>
<dbReference type="Pfam" id="PF03554">
    <property type="entry name" value="Herpes_UL73"/>
    <property type="match status" value="1"/>
</dbReference>
<dbReference type="HAMAP" id="MF_04037">
    <property type="entry name" value="HSV_GN"/>
    <property type="match status" value="1"/>
</dbReference>
<evidence type="ECO:0000256" key="2">
    <source>
        <dbReference type="ARBA" id="ARBA00022729"/>
    </source>
</evidence>
<protein>
    <recommendedName>
        <fullName evidence="12">Herpesvirus envelope glycoprotein N domain-containing protein</fullName>
    </recommendedName>
</protein>
<organism evidence="13 14">
    <name type="scientific">Saguinine gammaherpesvirus 1</name>
    <dbReference type="NCBI Taxonomy" id="2169901"/>
    <lineage>
        <taxon>Viruses</taxon>
        <taxon>Duplodnaviria</taxon>
        <taxon>Heunggongvirae</taxon>
        <taxon>Peploviricota</taxon>
        <taxon>Herviviricetes</taxon>
        <taxon>Herpesvirales</taxon>
        <taxon>Orthoherpesviridae</taxon>
        <taxon>Gammaherpesvirinae</taxon>
    </lineage>
</organism>
<sequence>MTGVIFMWERRFSLIGFLLYITCVGTQQISPQNGTDTSFYSESCTADTYSPNIQSPSSIMALISFLLVLVSTILILLYMCFMKFTTAMVN</sequence>
<accession>A0A9Q8QWS1</accession>
<evidence type="ECO:0000256" key="9">
    <source>
        <dbReference type="ARBA" id="ARBA00023157"/>
    </source>
</evidence>
<keyword evidence="6" id="KW-0261">Viral envelope protein</keyword>
<keyword evidence="2" id="KW-0732">Signal</keyword>
<feature type="domain" description="Herpesvirus envelope glycoprotein N" evidence="12">
    <location>
        <begin position="35"/>
        <end position="89"/>
    </location>
</feature>
<evidence type="ECO:0000313" key="14">
    <source>
        <dbReference type="Proteomes" id="UP001142430"/>
    </source>
</evidence>
<dbReference type="EMBL" id="OK337614">
    <property type="protein sequence ID" value="UNP64469.1"/>
    <property type="molecule type" value="Genomic_DNA"/>
</dbReference>
<keyword evidence="8 11" id="KW-0472">Membrane</keyword>
<comment type="function">
    <text evidence="10">Envelope glycoprotein necessary for proper maturation of gM and modulation of its membrane fusion activity. Also plays a critical role in virion morphogenesis.</text>
</comment>
<keyword evidence="3" id="KW-1040">Host Golgi apparatus</keyword>
<name>A0A9Q8QWS1_9GAMA</name>
<keyword evidence="1 11" id="KW-0812">Transmembrane</keyword>
<dbReference type="GO" id="GO:0019031">
    <property type="term" value="C:viral envelope"/>
    <property type="evidence" value="ECO:0007669"/>
    <property type="project" value="UniProtKB-KW"/>
</dbReference>
<proteinExistence type="inferred from homology"/>
<evidence type="ECO:0000256" key="7">
    <source>
        <dbReference type="ARBA" id="ARBA00022989"/>
    </source>
</evidence>
<evidence type="ECO:0000256" key="11">
    <source>
        <dbReference type="SAM" id="Phobius"/>
    </source>
</evidence>
<dbReference type="Proteomes" id="UP001142430">
    <property type="component" value="Segment"/>
</dbReference>
<keyword evidence="7 11" id="KW-1133">Transmembrane helix</keyword>
<keyword evidence="9" id="KW-1015">Disulfide bond</keyword>
<feature type="transmembrane region" description="Helical" evidence="11">
    <location>
        <begin position="12"/>
        <end position="30"/>
    </location>
</feature>
<dbReference type="InterPro" id="IPR005211">
    <property type="entry name" value="Herpes_glycoprotein_N_domain"/>
</dbReference>
<evidence type="ECO:0000256" key="5">
    <source>
        <dbReference type="ARBA" id="ARBA00022870"/>
    </source>
</evidence>
<reference evidence="13" key="1">
    <citation type="submission" date="2021-09" db="EMBL/GenBank/DDBJ databases">
        <title>The complete genome of the Saguinine gammaherpesvirus 1 (SgGHV-1).</title>
        <authorList>
            <person name="Marti-Carreras J."/>
            <person name="Maes P."/>
        </authorList>
    </citation>
    <scope>NUCLEOTIDE SEQUENCE</scope>
    <source>
        <strain evidence="13">S338D</strain>
    </source>
</reference>
<evidence type="ECO:0000259" key="12">
    <source>
        <dbReference type="Pfam" id="PF03554"/>
    </source>
</evidence>
<feature type="transmembrane region" description="Helical" evidence="11">
    <location>
        <begin position="59"/>
        <end position="81"/>
    </location>
</feature>
<dbReference type="InterPro" id="IPR034707">
    <property type="entry name" value="HSV_GN"/>
</dbReference>